<dbReference type="AlphaFoldDB" id="A0A2R7Y4Z2"/>
<name>A0A2R7Y4Z2_9ARCH</name>
<evidence type="ECO:0000313" key="1">
    <source>
        <dbReference type="EMBL" id="PUA32611.1"/>
    </source>
</evidence>
<accession>A0A2R7Y4Z2</accession>
<reference evidence="1 2" key="1">
    <citation type="submission" date="2017-04" db="EMBL/GenBank/DDBJ databases">
        <title>Draft Aigarchaeota genome from a New Zealand hot spring.</title>
        <authorList>
            <person name="Reysenbach A.-L."/>
            <person name="Donaho J.A."/>
            <person name="Gerhart J."/>
            <person name="Kelley J.F."/>
            <person name="Kouba K."/>
            <person name="Podar M."/>
            <person name="Stott M."/>
        </authorList>
    </citation>
    <scope>NUCLEOTIDE SEQUENCE [LARGE SCALE GENOMIC DNA]</scope>
    <source>
        <strain evidence="1">NZ13_MG1</strain>
    </source>
</reference>
<proteinExistence type="predicted"/>
<sequence>METKYLVKVERTEKSLKPSKQSLELLKGAISKKMVSSMKKERVNCPVAGRYVPFLDCFACISFIRRVRGEVHCAGIGFGLRSK</sequence>
<gene>
    <name evidence="1" type="ORF">B9J98_03930</name>
</gene>
<organism evidence="1 2">
    <name type="scientific">Candidatus Terraquivivens tikiterensis</name>
    <dbReference type="NCBI Taxonomy" id="1980982"/>
    <lineage>
        <taxon>Archaea</taxon>
        <taxon>Nitrososphaerota</taxon>
        <taxon>Candidatus Wolframiiraptoraceae</taxon>
        <taxon>Candidatus Terraquivivens</taxon>
    </lineage>
</organism>
<dbReference type="EMBL" id="NDWU01000008">
    <property type="protein sequence ID" value="PUA32611.1"/>
    <property type="molecule type" value="Genomic_DNA"/>
</dbReference>
<comment type="caution">
    <text evidence="1">The sequence shown here is derived from an EMBL/GenBank/DDBJ whole genome shotgun (WGS) entry which is preliminary data.</text>
</comment>
<evidence type="ECO:0000313" key="2">
    <source>
        <dbReference type="Proteomes" id="UP000244066"/>
    </source>
</evidence>
<protein>
    <submittedName>
        <fullName evidence="1">Uncharacterized protein</fullName>
    </submittedName>
</protein>
<dbReference type="Proteomes" id="UP000244066">
    <property type="component" value="Unassembled WGS sequence"/>
</dbReference>